<evidence type="ECO:0000313" key="3">
    <source>
        <dbReference type="Proteomes" id="UP001549031"/>
    </source>
</evidence>
<sequence>MIVLRRVYDGVADHFKIRASEWVMLWPAFGLWFVLQLDPDMFTTSPSFAVLADWGEESTWAWFLSGCGLARLFALTINGTFRGFVFSPHIRATASLIGAAVWSQVTLGFLMAWLTTGGAPSGVIGWSTMVLLEIFNTHRSWADVGKQGLDAG</sequence>
<feature type="transmembrane region" description="Helical" evidence="1">
    <location>
        <begin position="93"/>
        <end position="114"/>
    </location>
</feature>
<reference evidence="2 3" key="1">
    <citation type="submission" date="2024-06" db="EMBL/GenBank/DDBJ databases">
        <title>Genomic Encyclopedia of Type Strains, Phase IV (KMG-IV): sequencing the most valuable type-strain genomes for metagenomic binning, comparative biology and taxonomic classification.</title>
        <authorList>
            <person name="Goeker M."/>
        </authorList>
    </citation>
    <scope>NUCLEOTIDE SEQUENCE [LARGE SCALE GENOMIC DNA]</scope>
    <source>
        <strain evidence="2 3">DSM 105042</strain>
    </source>
</reference>
<organism evidence="2 3">
    <name type="scientific">Pseudorhizobium tarimense</name>
    <dbReference type="NCBI Taxonomy" id="1079109"/>
    <lineage>
        <taxon>Bacteria</taxon>
        <taxon>Pseudomonadati</taxon>
        <taxon>Pseudomonadota</taxon>
        <taxon>Alphaproteobacteria</taxon>
        <taxon>Hyphomicrobiales</taxon>
        <taxon>Rhizobiaceae</taxon>
        <taxon>Rhizobium/Agrobacterium group</taxon>
        <taxon>Pseudorhizobium</taxon>
    </lineage>
</organism>
<feature type="transmembrane region" description="Helical" evidence="1">
    <location>
        <begin position="59"/>
        <end position="81"/>
    </location>
</feature>
<keyword evidence="1" id="KW-1133">Transmembrane helix</keyword>
<evidence type="ECO:0000256" key="1">
    <source>
        <dbReference type="SAM" id="Phobius"/>
    </source>
</evidence>
<dbReference type="Proteomes" id="UP001549031">
    <property type="component" value="Unassembled WGS sequence"/>
</dbReference>
<keyword evidence="1" id="KW-0812">Transmembrane</keyword>
<name>A0ABV2H1Y3_9HYPH</name>
<feature type="transmembrane region" description="Helical" evidence="1">
    <location>
        <begin position="21"/>
        <end position="39"/>
    </location>
</feature>
<dbReference type="EMBL" id="JBEPLJ010000002">
    <property type="protein sequence ID" value="MET3584546.1"/>
    <property type="molecule type" value="Genomic_DNA"/>
</dbReference>
<keyword evidence="1" id="KW-0472">Membrane</keyword>
<accession>A0ABV2H1Y3</accession>
<evidence type="ECO:0000313" key="2">
    <source>
        <dbReference type="EMBL" id="MET3584546.1"/>
    </source>
</evidence>
<proteinExistence type="predicted"/>
<protein>
    <submittedName>
        <fullName evidence="2">Uncharacterized protein</fullName>
    </submittedName>
</protein>
<dbReference type="RefSeq" id="WP_247242576.1">
    <property type="nucleotide sequence ID" value="NZ_JALJRA010000002.1"/>
</dbReference>
<comment type="caution">
    <text evidence="2">The sequence shown here is derived from an EMBL/GenBank/DDBJ whole genome shotgun (WGS) entry which is preliminary data.</text>
</comment>
<keyword evidence="3" id="KW-1185">Reference proteome</keyword>
<gene>
    <name evidence="2" type="ORF">ABID21_000641</name>
</gene>